<protein>
    <recommendedName>
        <fullName evidence="4">Protein SHORTAGE IN CHIASMATA 1</fullName>
    </recommendedName>
</protein>
<dbReference type="InterPro" id="IPR038824">
    <property type="entry name" value="SHOC1-like"/>
</dbReference>
<dbReference type="GO" id="GO:0000712">
    <property type="term" value="P:resolution of meiotic recombination intermediates"/>
    <property type="evidence" value="ECO:0007669"/>
    <property type="project" value="TreeGrafter"/>
</dbReference>
<gene>
    <name evidence="2" type="ORF">Syun_018970</name>
</gene>
<evidence type="ECO:0000313" key="3">
    <source>
        <dbReference type="Proteomes" id="UP001420932"/>
    </source>
</evidence>
<dbReference type="Proteomes" id="UP001420932">
    <property type="component" value="Unassembled WGS sequence"/>
</dbReference>
<sequence length="1290" mass="145436">MATSFEGNSVDRPEVSNGGTFTVTSPVHFQENQIFELDISQKFEEVLGLEIAQDAETCDHIFEENSHSISSFYESFVSHELVLMNDSFISLPIPLLLNDLDLWSVSTKFGEILADLEPCPPSASDVIYLDWHLLLKDRCTLDICLTCWSRLEEVDDYDTGTELRCITDAVIIHDIICRNDALRKILEKKEIINDLVWDAATHYSVKDEPFNTRTRKSALEKNGEGPAAHLFQSKSQFNDLNFFLNPGKDTMRRNVKPTAIKEIENVEAKLPLVSFIDRTGACGSTEVTSLKWQIKVQEIRLSDYIVSLIRNIRNSYLEIIKDDNDLKRRLCTFSVVDDFELLNLPQQKLMDWIKESGGGRITNYFHKNETFVTLVALYVIKQMASYLCFYGIDIAYLYIEYISKSFKWLRHKLSLLQSLVEEAHVRIMNDISKSHPSLSAIQEILGSTTSQSGSKVLVIADRVFWLPLKGLFTLMGLSSVGLKDSEAYSYYIKDALSSEELINCKWDSLLSSSCLLLSHDGSRGFSTISNISSKLAGLPCVHFLKLEVDDSHVPKGLCEGVNACVDPELSGVEILESTCTLHEDIKLKNLEHFLNYAPVGDKCIHVESKEPMENKERSNVSLSVRTLQFTEASEQLKAIPSSFPDIVVIVNTRDFGKEMLISRRSTYQKILAIEKGRAQVVEREIDLPADLILSAEMCLLWYDCKNILKKETFESDPSLCIPPCVENIAMNILTSLSFAFSTCVLIFEGERSSLGSIMESSDELYAAAASLGLDLQIFFTYSSELTDEIILSSIDCVSKSNGRMYPKMSESETLAESFLATFPSINSLSAHAILSSGGMLVEFLRWSLDARIRAVRRYHVPEESVALFSALCRYGEQEESKSGMTECSSVSSAADSGNSSPKVEPQRKKQKQFISIDVAVGEDVGGGHGALNQLIEDDLKSSRASKPYQSSIFERIPDLSNDVQRSNSSLNARLFCQPQGLDSSENSLDWSDTDKTQNLSRSTGKVVDHGRSFLDEDFSIEKNTFLKMRETEMGNDLEFANSYGPKKLFVGLNDHPDFLTTREVKHNFDIWDSTKDHNGELEEELCNDVDVSLKKNMLPFDRRGKSLEKEVERYTRNTKSVEFPLNVSRQYDRTPLSKAIHSSRPPQGSPWTMEFLNKIKEKTKMHQRSLLCNNASSRLGYNDNMERFAKRKSPSILNFYRYQGGNSSNKISKQKKEMHSENSVSSSKNIMHSTALFPSSTPVDKKAKRSINSQIASEFEVQTKIHKSIEPHETFAWRPLGCEKPMGIAT</sequence>
<dbReference type="EMBL" id="JBBNAF010000008">
    <property type="protein sequence ID" value="KAK9121353.1"/>
    <property type="molecule type" value="Genomic_DNA"/>
</dbReference>
<evidence type="ECO:0008006" key="4">
    <source>
        <dbReference type="Google" id="ProtNLM"/>
    </source>
</evidence>
<feature type="compositionally biased region" description="Low complexity" evidence="1">
    <location>
        <begin position="888"/>
        <end position="900"/>
    </location>
</feature>
<accession>A0AAP0IUV4</accession>
<evidence type="ECO:0000256" key="1">
    <source>
        <dbReference type="SAM" id="MobiDB-lite"/>
    </source>
</evidence>
<feature type="region of interest" description="Disordered" evidence="1">
    <location>
        <begin position="883"/>
        <end position="909"/>
    </location>
</feature>
<evidence type="ECO:0000313" key="2">
    <source>
        <dbReference type="EMBL" id="KAK9121353.1"/>
    </source>
</evidence>
<comment type="caution">
    <text evidence="2">The sequence shown here is derived from an EMBL/GenBank/DDBJ whole genome shotgun (WGS) entry which is preliminary data.</text>
</comment>
<dbReference type="PANTHER" id="PTHR35764">
    <property type="entry name" value="PROTEIN SHORTAGE IN CHIASMATA 1"/>
    <property type="match status" value="1"/>
</dbReference>
<feature type="region of interest" description="Disordered" evidence="1">
    <location>
        <begin position="1215"/>
        <end position="1242"/>
    </location>
</feature>
<proteinExistence type="predicted"/>
<keyword evidence="3" id="KW-1185">Reference proteome</keyword>
<reference evidence="2 3" key="1">
    <citation type="submission" date="2024-01" db="EMBL/GenBank/DDBJ databases">
        <title>Genome assemblies of Stephania.</title>
        <authorList>
            <person name="Yang L."/>
        </authorList>
    </citation>
    <scope>NUCLEOTIDE SEQUENCE [LARGE SCALE GENOMIC DNA]</scope>
    <source>
        <strain evidence="2">YNDBR</strain>
        <tissue evidence="2">Leaf</tissue>
    </source>
</reference>
<feature type="region of interest" description="Disordered" evidence="1">
    <location>
        <begin position="981"/>
        <end position="1002"/>
    </location>
</feature>
<dbReference type="PANTHER" id="PTHR35764:SF1">
    <property type="entry name" value="PROTEIN SHORTAGE IN CHIASMATA 1"/>
    <property type="match status" value="1"/>
</dbReference>
<organism evidence="2 3">
    <name type="scientific">Stephania yunnanensis</name>
    <dbReference type="NCBI Taxonomy" id="152371"/>
    <lineage>
        <taxon>Eukaryota</taxon>
        <taxon>Viridiplantae</taxon>
        <taxon>Streptophyta</taxon>
        <taxon>Embryophyta</taxon>
        <taxon>Tracheophyta</taxon>
        <taxon>Spermatophyta</taxon>
        <taxon>Magnoliopsida</taxon>
        <taxon>Ranunculales</taxon>
        <taxon>Menispermaceae</taxon>
        <taxon>Menispermoideae</taxon>
        <taxon>Cissampelideae</taxon>
        <taxon>Stephania</taxon>
    </lineage>
</organism>
<feature type="compositionally biased region" description="Polar residues" evidence="1">
    <location>
        <begin position="1221"/>
        <end position="1242"/>
    </location>
</feature>
<name>A0AAP0IUV4_9MAGN</name>